<evidence type="ECO:0000256" key="4">
    <source>
        <dbReference type="ARBA" id="ARBA00030273"/>
    </source>
</evidence>
<dbReference type="PaxDb" id="3218-PP1S304_10V6.1"/>
<dbReference type="RefSeq" id="XP_024367142.1">
    <property type="nucleotide sequence ID" value="XM_024511374.2"/>
</dbReference>
<dbReference type="PANTHER" id="PTHR42799:SF2">
    <property type="entry name" value="MITOCHONDRIAL PEPTIDE METHIONINE SULFOXIDE REDUCTASE"/>
    <property type="match status" value="1"/>
</dbReference>
<dbReference type="GeneID" id="112278212"/>
<sequence>MDSFLSMLGFNSRRASSYNPADVAISEGPDIDKPASGNQFACFGAGCFWGVELAYQRVPGVTYTEVGYTQGQLHNPTYEAVCSGDTGHSEVVRLQYNPAEVSYEDLLNVFWNRHDPTTLNRQGGDSGPQYRSGIYYYSPEQERVAKESLANHQKSLSRKIVTEVLPAKKFYKAESYHQQYLSKGGRMGSKQSAAKGCKDSIRCYG</sequence>
<evidence type="ECO:0000256" key="3">
    <source>
        <dbReference type="ARBA" id="ARBA00023002"/>
    </source>
</evidence>
<dbReference type="GO" id="GO:0008113">
    <property type="term" value="F:peptide-methionine (S)-S-oxide reductase activity"/>
    <property type="evidence" value="ECO:0000318"/>
    <property type="project" value="GO_Central"/>
</dbReference>
<evidence type="ECO:0000313" key="10">
    <source>
        <dbReference type="EnsemblPlants" id="Pp3c2_32520V3.1"/>
    </source>
</evidence>
<evidence type="ECO:0000313" key="9">
    <source>
        <dbReference type="EMBL" id="PNR60757.1"/>
    </source>
</evidence>
<evidence type="ECO:0000256" key="2">
    <source>
        <dbReference type="ARBA" id="ARBA00012502"/>
    </source>
</evidence>
<organism evidence="9">
    <name type="scientific">Physcomitrium patens</name>
    <name type="common">Spreading-leaved earth moss</name>
    <name type="synonym">Physcomitrella patens</name>
    <dbReference type="NCBI Taxonomy" id="3218"/>
    <lineage>
        <taxon>Eukaryota</taxon>
        <taxon>Viridiplantae</taxon>
        <taxon>Streptophyta</taxon>
        <taxon>Embryophyta</taxon>
        <taxon>Bryophyta</taxon>
        <taxon>Bryophytina</taxon>
        <taxon>Bryopsida</taxon>
        <taxon>Funariidae</taxon>
        <taxon>Funariales</taxon>
        <taxon>Funariaceae</taxon>
        <taxon>Physcomitrium</taxon>
    </lineage>
</organism>
<evidence type="ECO:0000259" key="8">
    <source>
        <dbReference type="Pfam" id="PF01625"/>
    </source>
</evidence>
<feature type="domain" description="Peptide methionine sulphoxide reductase MsrA" evidence="8">
    <location>
        <begin position="41"/>
        <end position="183"/>
    </location>
</feature>
<dbReference type="Gramene" id="Pp3c2_32520V3.2">
    <property type="protein sequence ID" value="Pp3c2_32520V3.2"/>
    <property type="gene ID" value="Pp3c2_32520"/>
</dbReference>
<dbReference type="InterPro" id="IPR050162">
    <property type="entry name" value="MsrA_MetSO_reductase"/>
</dbReference>
<accession>A9TSA4</accession>
<dbReference type="EC" id="1.8.4.11" evidence="2"/>
<dbReference type="OMA" id="KECNFET"/>
<reference evidence="9 11" key="2">
    <citation type="journal article" date="2018" name="Plant J.">
        <title>The Physcomitrella patens chromosome-scale assembly reveals moss genome structure and evolution.</title>
        <authorList>
            <person name="Lang D."/>
            <person name="Ullrich K.K."/>
            <person name="Murat F."/>
            <person name="Fuchs J."/>
            <person name="Jenkins J."/>
            <person name="Haas F.B."/>
            <person name="Piednoel M."/>
            <person name="Gundlach H."/>
            <person name="Van Bel M."/>
            <person name="Meyberg R."/>
            <person name="Vives C."/>
            <person name="Morata J."/>
            <person name="Symeonidi A."/>
            <person name="Hiss M."/>
            <person name="Muchero W."/>
            <person name="Kamisugi Y."/>
            <person name="Saleh O."/>
            <person name="Blanc G."/>
            <person name="Decker E.L."/>
            <person name="van Gessel N."/>
            <person name="Grimwood J."/>
            <person name="Hayes R.D."/>
            <person name="Graham S.W."/>
            <person name="Gunter L.E."/>
            <person name="McDaniel S.F."/>
            <person name="Hoernstein S.N.W."/>
            <person name="Larsson A."/>
            <person name="Li F.W."/>
            <person name="Perroud P.F."/>
            <person name="Phillips J."/>
            <person name="Ranjan P."/>
            <person name="Rokshar D.S."/>
            <person name="Rothfels C.J."/>
            <person name="Schneider L."/>
            <person name="Shu S."/>
            <person name="Stevenson D.W."/>
            <person name="Thummler F."/>
            <person name="Tillich M."/>
            <person name="Villarreal Aguilar J.C."/>
            <person name="Widiez T."/>
            <person name="Wong G.K."/>
            <person name="Wymore A."/>
            <person name="Zhang Y."/>
            <person name="Zimmer A.D."/>
            <person name="Quatrano R.S."/>
            <person name="Mayer K.F.X."/>
            <person name="Goodstein D."/>
            <person name="Casacuberta J.M."/>
            <person name="Vandepoele K."/>
            <person name="Reski R."/>
            <person name="Cuming A.C."/>
            <person name="Tuskan G.A."/>
            <person name="Maumus F."/>
            <person name="Salse J."/>
            <person name="Schmutz J."/>
            <person name="Rensing S.A."/>
        </authorList>
    </citation>
    <scope>NUCLEOTIDE SEQUENCE [LARGE SCALE GENOMIC DNA]</scope>
    <source>
        <strain evidence="10 11">cv. Gransden 2004</strain>
    </source>
</reference>
<evidence type="ECO:0000256" key="1">
    <source>
        <dbReference type="ARBA" id="ARBA00005591"/>
    </source>
</evidence>
<dbReference type="InterPro" id="IPR036509">
    <property type="entry name" value="Met_Sox_Rdtase_MsrA_sf"/>
</dbReference>
<gene>
    <name evidence="10" type="primary">LOC112278212</name>
    <name evidence="9" type="ORF">PHYPA_003550</name>
</gene>
<comment type="similarity">
    <text evidence="1">Belongs to the MsrA Met sulfoxide reductase family.</text>
</comment>
<comment type="catalytic activity">
    <reaction evidence="7">
        <text>[thioredoxin]-disulfide + L-methionine + H2O = L-methionine (S)-S-oxide + [thioredoxin]-dithiol</text>
        <dbReference type="Rhea" id="RHEA:19993"/>
        <dbReference type="Rhea" id="RHEA-COMP:10698"/>
        <dbReference type="Rhea" id="RHEA-COMP:10700"/>
        <dbReference type="ChEBI" id="CHEBI:15377"/>
        <dbReference type="ChEBI" id="CHEBI:29950"/>
        <dbReference type="ChEBI" id="CHEBI:50058"/>
        <dbReference type="ChEBI" id="CHEBI:57844"/>
        <dbReference type="ChEBI" id="CHEBI:58772"/>
        <dbReference type="EC" id="1.8.4.11"/>
    </reaction>
</comment>
<dbReference type="GO" id="GO:0005737">
    <property type="term" value="C:cytoplasm"/>
    <property type="evidence" value="ECO:0000318"/>
    <property type="project" value="GO_Central"/>
</dbReference>
<dbReference type="Pfam" id="PF01625">
    <property type="entry name" value="PMSR"/>
    <property type="match status" value="1"/>
</dbReference>
<keyword evidence="3" id="KW-0560">Oxidoreductase</keyword>
<reference evidence="9 11" key="1">
    <citation type="journal article" date="2008" name="Science">
        <title>The Physcomitrella genome reveals evolutionary insights into the conquest of land by plants.</title>
        <authorList>
            <person name="Rensing S."/>
            <person name="Lang D."/>
            <person name="Zimmer A."/>
            <person name="Terry A."/>
            <person name="Salamov A."/>
            <person name="Shapiro H."/>
            <person name="Nishiyama T."/>
            <person name="Perroud P.-F."/>
            <person name="Lindquist E."/>
            <person name="Kamisugi Y."/>
            <person name="Tanahashi T."/>
            <person name="Sakakibara K."/>
            <person name="Fujita T."/>
            <person name="Oishi K."/>
            <person name="Shin-I T."/>
            <person name="Kuroki Y."/>
            <person name="Toyoda A."/>
            <person name="Suzuki Y."/>
            <person name="Hashimoto A."/>
            <person name="Yamaguchi K."/>
            <person name="Sugano A."/>
            <person name="Kohara Y."/>
            <person name="Fujiyama A."/>
            <person name="Anterola A."/>
            <person name="Aoki S."/>
            <person name="Ashton N."/>
            <person name="Barbazuk W.B."/>
            <person name="Barker E."/>
            <person name="Bennetzen J."/>
            <person name="Bezanilla M."/>
            <person name="Blankenship R."/>
            <person name="Cho S.H."/>
            <person name="Dutcher S."/>
            <person name="Estelle M."/>
            <person name="Fawcett J.A."/>
            <person name="Gundlach H."/>
            <person name="Hanada K."/>
            <person name="Heyl A."/>
            <person name="Hicks K.A."/>
            <person name="Hugh J."/>
            <person name="Lohr M."/>
            <person name="Mayer K."/>
            <person name="Melkozernov A."/>
            <person name="Murata T."/>
            <person name="Nelson D."/>
            <person name="Pils B."/>
            <person name="Prigge M."/>
            <person name="Reiss B."/>
            <person name="Renner T."/>
            <person name="Rombauts S."/>
            <person name="Rushton P."/>
            <person name="Sanderfoot A."/>
            <person name="Schween G."/>
            <person name="Shiu S.-H."/>
            <person name="Stueber K."/>
            <person name="Theodoulou F.L."/>
            <person name="Tu H."/>
            <person name="Van de Peer Y."/>
            <person name="Verrier P.J."/>
            <person name="Waters E."/>
            <person name="Wood A."/>
            <person name="Yang L."/>
            <person name="Cove D."/>
            <person name="Cuming A."/>
            <person name="Hasebe M."/>
            <person name="Lucas S."/>
            <person name="Mishler D.B."/>
            <person name="Reski R."/>
            <person name="Grigoriev I."/>
            <person name="Quatrano R.S."/>
            <person name="Boore J.L."/>
        </authorList>
    </citation>
    <scope>NUCLEOTIDE SEQUENCE [LARGE SCALE GENOMIC DNA]</scope>
    <source>
        <strain evidence="10 11">cv. Gransden 2004</strain>
    </source>
</reference>
<dbReference type="NCBIfam" id="TIGR00401">
    <property type="entry name" value="msrA"/>
    <property type="match status" value="1"/>
</dbReference>
<dbReference type="HOGENOM" id="CLU_031040_3_0_1"/>
<dbReference type="STRING" id="3218.A9TSA4"/>
<protein>
    <recommendedName>
        <fullName evidence="2">peptide-methionine (S)-S-oxide reductase</fullName>
        <ecNumber evidence="2">1.8.4.11</ecNumber>
    </recommendedName>
    <alternativeName>
        <fullName evidence="5">Peptide-methionine (S)-S-oxide reductase</fullName>
    </alternativeName>
    <alternativeName>
        <fullName evidence="4">Protein-methionine-S-oxide reductase</fullName>
    </alternativeName>
</protein>
<dbReference type="AlphaFoldDB" id="A9TSA4"/>
<dbReference type="eggNOG" id="KOG1635">
    <property type="taxonomic scope" value="Eukaryota"/>
</dbReference>
<dbReference type="EnsemblPlants" id="Pp3c2_32520V3.2">
    <property type="protein sequence ID" value="Pp3c2_32520V3.2"/>
    <property type="gene ID" value="Pp3c2_32520"/>
</dbReference>
<proteinExistence type="inferred from homology"/>
<dbReference type="EMBL" id="ABEU02000002">
    <property type="protein sequence ID" value="PNR60757.1"/>
    <property type="molecule type" value="Genomic_DNA"/>
</dbReference>
<dbReference type="OrthoDB" id="77405at2759"/>
<dbReference type="Gene3D" id="3.30.1060.10">
    <property type="entry name" value="Peptide methionine sulphoxide reductase MsrA"/>
    <property type="match status" value="1"/>
</dbReference>
<dbReference type="SUPFAM" id="SSF55068">
    <property type="entry name" value="Peptide methionine sulfoxide reductase"/>
    <property type="match status" value="1"/>
</dbReference>
<dbReference type="EnsemblPlants" id="Pp3c2_32520V3.1">
    <property type="protein sequence ID" value="Pp3c2_32520V3.1"/>
    <property type="gene ID" value="Pp3c2_32520"/>
</dbReference>
<evidence type="ECO:0000256" key="6">
    <source>
        <dbReference type="ARBA" id="ARBA00047806"/>
    </source>
</evidence>
<evidence type="ECO:0000256" key="7">
    <source>
        <dbReference type="ARBA" id="ARBA00048782"/>
    </source>
</evidence>
<comment type="catalytic activity">
    <reaction evidence="6">
        <text>L-methionyl-[protein] + [thioredoxin]-disulfide + H2O = L-methionyl-(S)-S-oxide-[protein] + [thioredoxin]-dithiol</text>
        <dbReference type="Rhea" id="RHEA:14217"/>
        <dbReference type="Rhea" id="RHEA-COMP:10698"/>
        <dbReference type="Rhea" id="RHEA-COMP:10700"/>
        <dbReference type="Rhea" id="RHEA-COMP:12313"/>
        <dbReference type="Rhea" id="RHEA-COMP:12315"/>
        <dbReference type="ChEBI" id="CHEBI:15377"/>
        <dbReference type="ChEBI" id="CHEBI:16044"/>
        <dbReference type="ChEBI" id="CHEBI:29950"/>
        <dbReference type="ChEBI" id="CHEBI:44120"/>
        <dbReference type="ChEBI" id="CHEBI:50058"/>
        <dbReference type="EC" id="1.8.4.11"/>
    </reaction>
</comment>
<reference evidence="10" key="3">
    <citation type="submission" date="2020-12" db="UniProtKB">
        <authorList>
            <consortium name="EnsemblPlants"/>
        </authorList>
    </citation>
    <scope>IDENTIFICATION</scope>
</reference>
<dbReference type="HAMAP" id="MF_01401">
    <property type="entry name" value="MsrA"/>
    <property type="match status" value="1"/>
</dbReference>
<evidence type="ECO:0000313" key="11">
    <source>
        <dbReference type="Proteomes" id="UP000006727"/>
    </source>
</evidence>
<dbReference type="Gramene" id="Pp3c2_32520V3.1">
    <property type="protein sequence ID" value="Pp3c2_32520V3.1"/>
    <property type="gene ID" value="Pp3c2_32520"/>
</dbReference>
<dbReference type="PANTHER" id="PTHR42799">
    <property type="entry name" value="MITOCHONDRIAL PEPTIDE METHIONINE SULFOXIDE REDUCTASE"/>
    <property type="match status" value="1"/>
</dbReference>
<name>A9TSA4_PHYPA</name>
<dbReference type="Proteomes" id="UP000006727">
    <property type="component" value="Chromosome 2"/>
</dbReference>
<dbReference type="GO" id="GO:0034599">
    <property type="term" value="P:cellular response to oxidative stress"/>
    <property type="evidence" value="ECO:0000318"/>
    <property type="project" value="GO_Central"/>
</dbReference>
<keyword evidence="11" id="KW-1185">Reference proteome</keyword>
<dbReference type="InterPro" id="IPR002569">
    <property type="entry name" value="Met_Sox_Rdtase_MsrA_dom"/>
</dbReference>
<evidence type="ECO:0000256" key="5">
    <source>
        <dbReference type="ARBA" id="ARBA00030643"/>
    </source>
</evidence>
<dbReference type="FunFam" id="3.30.1060.10:FF:000002">
    <property type="entry name" value="Peptide methionine sulfoxide reductase"/>
    <property type="match status" value="1"/>
</dbReference>